<evidence type="ECO:0000313" key="1">
    <source>
        <dbReference type="EMBL" id="VTN09033.1"/>
    </source>
</evidence>
<protein>
    <submittedName>
        <fullName evidence="1">Transcriptional activator FtrA</fullName>
    </submittedName>
</protein>
<evidence type="ECO:0000313" key="2">
    <source>
        <dbReference type="Proteomes" id="UP000339249"/>
    </source>
</evidence>
<gene>
    <name evidence="1" type="ORF">NCTC9185_00916</name>
</gene>
<proteinExistence type="predicted"/>
<organism evidence="1 2">
    <name type="scientific">Raoultella terrigena</name>
    <name type="common">Klebsiella terrigena</name>
    <dbReference type="NCBI Taxonomy" id="577"/>
    <lineage>
        <taxon>Bacteria</taxon>
        <taxon>Pseudomonadati</taxon>
        <taxon>Pseudomonadota</taxon>
        <taxon>Gammaproteobacteria</taxon>
        <taxon>Enterobacterales</taxon>
        <taxon>Enterobacteriaceae</taxon>
        <taxon>Klebsiella/Raoultella group</taxon>
        <taxon>Raoultella</taxon>
    </lineage>
</organism>
<dbReference type="GO" id="GO:0006355">
    <property type="term" value="P:regulation of DNA-templated transcription"/>
    <property type="evidence" value="ECO:0007669"/>
    <property type="project" value="TreeGrafter"/>
</dbReference>
<dbReference type="AlphaFoldDB" id="A0A4U9D0T6"/>
<sequence length="94" mass="10389">MCTGSFLLAKSGILSAKSATTHWEDIADFRMMFPQVLVKEGLRWVDEGAIVSSAGISAGIDMSLHLVERFSDRALAELTAKQLEFDWTENKPTI</sequence>
<dbReference type="SUPFAM" id="SSF52317">
    <property type="entry name" value="Class I glutamine amidotransferase-like"/>
    <property type="match status" value="1"/>
</dbReference>
<dbReference type="Proteomes" id="UP000339249">
    <property type="component" value="Unassembled WGS sequence"/>
</dbReference>
<reference evidence="1 2" key="1">
    <citation type="submission" date="2019-04" db="EMBL/GenBank/DDBJ databases">
        <authorList>
            <consortium name="Pathogen Informatics"/>
        </authorList>
    </citation>
    <scope>NUCLEOTIDE SEQUENCE [LARGE SCALE GENOMIC DNA]</scope>
    <source>
        <strain evidence="1 2">NCTC9185</strain>
    </source>
</reference>
<dbReference type="InterPro" id="IPR029062">
    <property type="entry name" value="Class_I_gatase-like"/>
</dbReference>
<dbReference type="EMBL" id="CABDVU010000001">
    <property type="protein sequence ID" value="VTN09033.1"/>
    <property type="molecule type" value="Genomic_DNA"/>
</dbReference>
<accession>A0A4U9D0T6</accession>
<dbReference type="InterPro" id="IPR052158">
    <property type="entry name" value="INH-QAR"/>
</dbReference>
<dbReference type="Gene3D" id="3.40.50.880">
    <property type="match status" value="1"/>
</dbReference>
<dbReference type="PANTHER" id="PTHR43130">
    <property type="entry name" value="ARAC-FAMILY TRANSCRIPTIONAL REGULATOR"/>
    <property type="match status" value="1"/>
</dbReference>
<dbReference type="PANTHER" id="PTHR43130:SF14">
    <property type="entry name" value="DJ-1_PFPI DOMAIN-CONTAINING PROTEIN"/>
    <property type="match status" value="1"/>
</dbReference>
<name>A0A4U9D0T6_RAOTE</name>